<evidence type="ECO:0000313" key="2">
    <source>
        <dbReference type="EMBL" id="KAK8572271.1"/>
    </source>
</evidence>
<organism evidence="2 3">
    <name type="scientific">Hibiscus sabdariffa</name>
    <name type="common">roselle</name>
    <dbReference type="NCBI Taxonomy" id="183260"/>
    <lineage>
        <taxon>Eukaryota</taxon>
        <taxon>Viridiplantae</taxon>
        <taxon>Streptophyta</taxon>
        <taxon>Embryophyta</taxon>
        <taxon>Tracheophyta</taxon>
        <taxon>Spermatophyta</taxon>
        <taxon>Magnoliopsida</taxon>
        <taxon>eudicotyledons</taxon>
        <taxon>Gunneridae</taxon>
        <taxon>Pentapetalae</taxon>
        <taxon>rosids</taxon>
        <taxon>malvids</taxon>
        <taxon>Malvales</taxon>
        <taxon>Malvaceae</taxon>
        <taxon>Malvoideae</taxon>
        <taxon>Hibiscus</taxon>
    </lineage>
</organism>
<keyword evidence="3" id="KW-1185">Reference proteome</keyword>
<dbReference type="Gene3D" id="3.30.420.10">
    <property type="entry name" value="Ribonuclease H-like superfamily/Ribonuclease H"/>
    <property type="match status" value="1"/>
</dbReference>
<dbReference type="InterPro" id="IPR036397">
    <property type="entry name" value="RNaseH_sf"/>
</dbReference>
<dbReference type="PANTHER" id="PTHR47723">
    <property type="entry name" value="OS05G0353850 PROTEIN"/>
    <property type="match status" value="1"/>
</dbReference>
<name>A0ABR2F5H7_9ROSI</name>
<dbReference type="InterPro" id="IPR012337">
    <property type="entry name" value="RNaseH-like_sf"/>
</dbReference>
<dbReference type="CDD" id="cd06222">
    <property type="entry name" value="RNase_H_like"/>
    <property type="match status" value="1"/>
</dbReference>
<comment type="caution">
    <text evidence="2">The sequence shown here is derived from an EMBL/GenBank/DDBJ whole genome shotgun (WGS) entry which is preliminary data.</text>
</comment>
<dbReference type="InterPro" id="IPR053151">
    <property type="entry name" value="RNase_H-like"/>
</dbReference>
<dbReference type="PANTHER" id="PTHR47723:SF19">
    <property type="entry name" value="POLYNUCLEOTIDYL TRANSFERASE, RIBONUCLEASE H-LIKE SUPERFAMILY PROTEIN"/>
    <property type="match status" value="1"/>
</dbReference>
<proteinExistence type="predicted"/>
<dbReference type="SUPFAM" id="SSF53098">
    <property type="entry name" value="Ribonuclease H-like"/>
    <property type="match status" value="1"/>
</dbReference>
<sequence>MERIFQPQKDHHGRKYLTLNGVIFNSESTDEESILFRSRGLQQLCQPGRIGAAMPQPGDTTRTQPVTWLPAPWVRLVPAEPPVAAYGSANRRLPATDWVKVNIDGSCERPFGHATCGGIIQDASGSWLLGFYKYIGVCSNLEVELWGVYVGLGCAIDKGFRKVAKQGFSSCKTRIG</sequence>
<dbReference type="InterPro" id="IPR002156">
    <property type="entry name" value="RNaseH_domain"/>
</dbReference>
<accession>A0ABR2F5H7</accession>
<gene>
    <name evidence="2" type="ORF">V6N12_028327</name>
</gene>
<dbReference type="InterPro" id="IPR044730">
    <property type="entry name" value="RNase_H-like_dom_plant"/>
</dbReference>
<dbReference type="Pfam" id="PF13456">
    <property type="entry name" value="RVT_3"/>
    <property type="match status" value="1"/>
</dbReference>
<evidence type="ECO:0000259" key="1">
    <source>
        <dbReference type="Pfam" id="PF13456"/>
    </source>
</evidence>
<dbReference type="EMBL" id="JBBPBM010000008">
    <property type="protein sequence ID" value="KAK8572271.1"/>
    <property type="molecule type" value="Genomic_DNA"/>
</dbReference>
<feature type="domain" description="RNase H type-1" evidence="1">
    <location>
        <begin position="102"/>
        <end position="164"/>
    </location>
</feature>
<reference evidence="2 3" key="1">
    <citation type="journal article" date="2024" name="G3 (Bethesda)">
        <title>Genome assembly of Hibiscus sabdariffa L. provides insights into metabolisms of medicinal natural products.</title>
        <authorList>
            <person name="Kim T."/>
        </authorList>
    </citation>
    <scope>NUCLEOTIDE SEQUENCE [LARGE SCALE GENOMIC DNA]</scope>
    <source>
        <strain evidence="2">TK-2024</strain>
        <tissue evidence="2">Old leaves</tissue>
    </source>
</reference>
<evidence type="ECO:0000313" key="3">
    <source>
        <dbReference type="Proteomes" id="UP001472677"/>
    </source>
</evidence>
<dbReference type="Proteomes" id="UP001472677">
    <property type="component" value="Unassembled WGS sequence"/>
</dbReference>
<protein>
    <recommendedName>
        <fullName evidence="1">RNase H type-1 domain-containing protein</fullName>
    </recommendedName>
</protein>